<protein>
    <submittedName>
        <fullName evidence="2">Uncharacterized protein</fullName>
    </submittedName>
</protein>
<feature type="compositionally biased region" description="Basic and acidic residues" evidence="1">
    <location>
        <begin position="1"/>
        <end position="11"/>
    </location>
</feature>
<dbReference type="AlphaFoldDB" id="A0A9W6ZQH3"/>
<name>A0A9W6ZQH3_9STRA</name>
<evidence type="ECO:0000313" key="3">
    <source>
        <dbReference type="Proteomes" id="UP001165085"/>
    </source>
</evidence>
<feature type="compositionally biased region" description="Pro residues" evidence="1">
    <location>
        <begin position="105"/>
        <end position="119"/>
    </location>
</feature>
<organism evidence="2 3">
    <name type="scientific">Triparma strigata</name>
    <dbReference type="NCBI Taxonomy" id="1606541"/>
    <lineage>
        <taxon>Eukaryota</taxon>
        <taxon>Sar</taxon>
        <taxon>Stramenopiles</taxon>
        <taxon>Ochrophyta</taxon>
        <taxon>Bolidophyceae</taxon>
        <taxon>Parmales</taxon>
        <taxon>Triparmaceae</taxon>
        <taxon>Triparma</taxon>
    </lineage>
</organism>
<keyword evidence="3" id="KW-1185">Reference proteome</keyword>
<dbReference type="Proteomes" id="UP001165085">
    <property type="component" value="Unassembled WGS sequence"/>
</dbReference>
<dbReference type="OrthoDB" id="10572862at2759"/>
<dbReference type="EMBL" id="BRXY01000040">
    <property type="protein sequence ID" value="GMH56521.1"/>
    <property type="molecule type" value="Genomic_DNA"/>
</dbReference>
<feature type="compositionally biased region" description="Basic and acidic residues" evidence="1">
    <location>
        <begin position="52"/>
        <end position="83"/>
    </location>
</feature>
<gene>
    <name evidence="2" type="ORF">TrST_g9036</name>
</gene>
<proteinExistence type="predicted"/>
<feature type="compositionally biased region" description="Acidic residues" evidence="1">
    <location>
        <begin position="161"/>
        <end position="171"/>
    </location>
</feature>
<sequence length="171" mass="18714">MPRAARLEHGTLRVTLAQAPPPPKAPSTRKGKTKKDRLSSDSEDDESAQKVGKADRRKNEQGFAITKREQQKLFARAKTDKVRGKFKGLKTKERKKALKKLSPPVSSPSPLPVSSPSPPSSSLVDLQQSEIANDLETTTLESDISDTEINHNSTNFAQFLADDDSTSDESS</sequence>
<evidence type="ECO:0000313" key="2">
    <source>
        <dbReference type="EMBL" id="GMH56521.1"/>
    </source>
</evidence>
<feature type="region of interest" description="Disordered" evidence="1">
    <location>
        <begin position="145"/>
        <end position="171"/>
    </location>
</feature>
<feature type="region of interest" description="Disordered" evidence="1">
    <location>
        <begin position="1"/>
        <end position="125"/>
    </location>
</feature>
<evidence type="ECO:0000256" key="1">
    <source>
        <dbReference type="SAM" id="MobiDB-lite"/>
    </source>
</evidence>
<accession>A0A9W6ZQH3</accession>
<comment type="caution">
    <text evidence="2">The sequence shown here is derived from an EMBL/GenBank/DDBJ whole genome shotgun (WGS) entry which is preliminary data.</text>
</comment>
<feature type="compositionally biased region" description="Basic residues" evidence="1">
    <location>
        <begin position="84"/>
        <end position="99"/>
    </location>
</feature>
<reference evidence="3" key="1">
    <citation type="journal article" date="2023" name="Commun. Biol.">
        <title>Genome analysis of Parmales, the sister group of diatoms, reveals the evolutionary specialization of diatoms from phago-mixotrophs to photoautotrophs.</title>
        <authorList>
            <person name="Ban H."/>
            <person name="Sato S."/>
            <person name="Yoshikawa S."/>
            <person name="Yamada K."/>
            <person name="Nakamura Y."/>
            <person name="Ichinomiya M."/>
            <person name="Sato N."/>
            <person name="Blanc-Mathieu R."/>
            <person name="Endo H."/>
            <person name="Kuwata A."/>
            <person name="Ogata H."/>
        </authorList>
    </citation>
    <scope>NUCLEOTIDE SEQUENCE [LARGE SCALE GENOMIC DNA]</scope>
    <source>
        <strain evidence="3">NIES 3701</strain>
    </source>
</reference>